<reference evidence="1 2" key="1">
    <citation type="submission" date="2019-06" db="EMBL/GenBank/DDBJ databases">
        <title>YIM 131921 draft genome.</title>
        <authorList>
            <person name="Jiang L."/>
        </authorList>
    </citation>
    <scope>NUCLEOTIDE SEQUENCE [LARGE SCALE GENOMIC DNA]</scope>
    <source>
        <strain evidence="1 2">YIM 131921</strain>
    </source>
</reference>
<dbReference type="Gene3D" id="2.60.120.200">
    <property type="match status" value="1"/>
</dbReference>
<accession>A0A5C4MYH5</accession>
<dbReference type="Proteomes" id="UP000305887">
    <property type="component" value="Unassembled WGS sequence"/>
</dbReference>
<keyword evidence="1" id="KW-0378">Hydrolase</keyword>
<comment type="caution">
    <text evidence="1">The sequence shown here is derived from an EMBL/GenBank/DDBJ whole genome shotgun (WGS) entry which is preliminary data.</text>
</comment>
<dbReference type="AlphaFoldDB" id="A0A5C4MYH5"/>
<name>A0A5C4MYH5_9RHOB</name>
<proteinExistence type="predicted"/>
<evidence type="ECO:0000313" key="1">
    <source>
        <dbReference type="EMBL" id="TNC49145.1"/>
    </source>
</evidence>
<gene>
    <name evidence="1" type="ORF">FHG66_11890</name>
</gene>
<protein>
    <submittedName>
        <fullName evidence="1">Glycosyl hydrolase family protein</fullName>
    </submittedName>
</protein>
<dbReference type="SUPFAM" id="SSF49899">
    <property type="entry name" value="Concanavalin A-like lectins/glucanases"/>
    <property type="match status" value="1"/>
</dbReference>
<dbReference type="EMBL" id="VDFU01000013">
    <property type="protein sequence ID" value="TNC49145.1"/>
    <property type="molecule type" value="Genomic_DNA"/>
</dbReference>
<sequence length="275" mass="29338">MMPDRSENGDVVMRHQMAGAFGQVRGNGLTFGTPCPAAQPGVAFRKGSTSLDNDSRCILDGGSNGDRQACAWFRGKVAMWDNLSGLTLSTAYPEGNDRLSTETQTHAASLQGSFKARMRTEFASGVNANLGTYFGPARGASHGDVDVENLARDTRQVQPALDSPDWPTCSRVMCLRDGGEPGIEGQACTSTGNPDRARSYTDRARADELAEGEVPELARAINLGHRNTTKTRNRLSKSADSGRPLALAIGRVACAPPRAEGQLPEPALCTRDTIE</sequence>
<evidence type="ECO:0000313" key="2">
    <source>
        <dbReference type="Proteomes" id="UP000305887"/>
    </source>
</evidence>
<organism evidence="1 2">
    <name type="scientific">Rubellimicrobium rubrum</name>
    <dbReference type="NCBI Taxonomy" id="2585369"/>
    <lineage>
        <taxon>Bacteria</taxon>
        <taxon>Pseudomonadati</taxon>
        <taxon>Pseudomonadota</taxon>
        <taxon>Alphaproteobacteria</taxon>
        <taxon>Rhodobacterales</taxon>
        <taxon>Roseobacteraceae</taxon>
        <taxon>Rubellimicrobium</taxon>
    </lineage>
</organism>
<keyword evidence="2" id="KW-1185">Reference proteome</keyword>
<dbReference type="GO" id="GO:0016787">
    <property type="term" value="F:hydrolase activity"/>
    <property type="evidence" value="ECO:0007669"/>
    <property type="project" value="UniProtKB-KW"/>
</dbReference>
<dbReference type="OrthoDB" id="9809583at2"/>
<dbReference type="InterPro" id="IPR013320">
    <property type="entry name" value="ConA-like_dom_sf"/>
</dbReference>